<dbReference type="EMBL" id="BPVZ01000095">
    <property type="protein sequence ID" value="GKV32422.1"/>
    <property type="molecule type" value="Genomic_DNA"/>
</dbReference>
<proteinExistence type="predicted"/>
<organism evidence="2 3">
    <name type="scientific">Rubroshorea leprosula</name>
    <dbReference type="NCBI Taxonomy" id="152421"/>
    <lineage>
        <taxon>Eukaryota</taxon>
        <taxon>Viridiplantae</taxon>
        <taxon>Streptophyta</taxon>
        <taxon>Embryophyta</taxon>
        <taxon>Tracheophyta</taxon>
        <taxon>Spermatophyta</taxon>
        <taxon>Magnoliopsida</taxon>
        <taxon>eudicotyledons</taxon>
        <taxon>Gunneridae</taxon>
        <taxon>Pentapetalae</taxon>
        <taxon>rosids</taxon>
        <taxon>malvids</taxon>
        <taxon>Malvales</taxon>
        <taxon>Dipterocarpaceae</taxon>
        <taxon>Rubroshorea</taxon>
    </lineage>
</organism>
<feature type="region of interest" description="Disordered" evidence="1">
    <location>
        <begin position="51"/>
        <end position="70"/>
    </location>
</feature>
<reference evidence="2 3" key="1">
    <citation type="journal article" date="2021" name="Commun. Biol.">
        <title>The genome of Shorea leprosula (Dipterocarpaceae) highlights the ecological relevance of drought in aseasonal tropical rainforests.</title>
        <authorList>
            <person name="Ng K.K.S."/>
            <person name="Kobayashi M.J."/>
            <person name="Fawcett J.A."/>
            <person name="Hatakeyama M."/>
            <person name="Paape T."/>
            <person name="Ng C.H."/>
            <person name="Ang C.C."/>
            <person name="Tnah L.H."/>
            <person name="Lee C.T."/>
            <person name="Nishiyama T."/>
            <person name="Sese J."/>
            <person name="O'Brien M.J."/>
            <person name="Copetti D."/>
            <person name="Mohd Noor M.I."/>
            <person name="Ong R.C."/>
            <person name="Putra M."/>
            <person name="Sireger I.Z."/>
            <person name="Indrioko S."/>
            <person name="Kosugi Y."/>
            <person name="Izuno A."/>
            <person name="Isagi Y."/>
            <person name="Lee S.L."/>
            <person name="Shimizu K.K."/>
        </authorList>
    </citation>
    <scope>NUCLEOTIDE SEQUENCE [LARGE SCALE GENOMIC DNA]</scope>
    <source>
        <strain evidence="2">214</strain>
    </source>
</reference>
<sequence>MEEEAINGIFSMKSDHVFKKLSGSDEACSKSWSLDNRLDDELSGLISGGGGSRGSWNITNGKKDDDDVEVGEEVVKEAEKRDEQTHYRWKQKWQNAKGDQISAMNDILINAEGSQNKLKANWDDKIQFHYTSNHERMIANSKIVPNSQVAQIILKKEGIG</sequence>
<evidence type="ECO:0000256" key="1">
    <source>
        <dbReference type="SAM" id="MobiDB-lite"/>
    </source>
</evidence>
<comment type="caution">
    <text evidence="2">The sequence shown here is derived from an EMBL/GenBank/DDBJ whole genome shotgun (WGS) entry which is preliminary data.</text>
</comment>
<protein>
    <submittedName>
        <fullName evidence="2">Uncharacterized protein</fullName>
    </submittedName>
</protein>
<keyword evidence="3" id="KW-1185">Reference proteome</keyword>
<accession>A0AAV5L5S3</accession>
<evidence type="ECO:0000313" key="2">
    <source>
        <dbReference type="EMBL" id="GKV32422.1"/>
    </source>
</evidence>
<name>A0AAV5L5S3_9ROSI</name>
<dbReference type="Proteomes" id="UP001054252">
    <property type="component" value="Unassembled WGS sequence"/>
</dbReference>
<evidence type="ECO:0000313" key="3">
    <source>
        <dbReference type="Proteomes" id="UP001054252"/>
    </source>
</evidence>
<dbReference type="AlphaFoldDB" id="A0AAV5L5S3"/>
<gene>
    <name evidence="2" type="ORF">SLEP1_g41033</name>
</gene>